<dbReference type="EMBL" id="CYGY02000036">
    <property type="protein sequence ID" value="SIT43942.1"/>
    <property type="molecule type" value="Genomic_DNA"/>
</dbReference>
<reference evidence="1" key="1">
    <citation type="submission" date="2016-12" db="EMBL/GenBank/DDBJ databases">
        <authorList>
            <person name="Moulin L."/>
        </authorList>
    </citation>
    <scope>NUCLEOTIDE SEQUENCE [LARGE SCALE GENOMIC DNA]</scope>
    <source>
        <strain evidence="1">STM 7183</strain>
    </source>
</reference>
<sequence length="64" mass="7114">MKHNPFAAPSNCNNDTGFARGAAARFKTDAFATDVQLVVESCYRYSEPTAQCRQSMPISPNRWS</sequence>
<keyword evidence="2" id="KW-1185">Reference proteome</keyword>
<proteinExistence type="predicted"/>
<protein>
    <submittedName>
        <fullName evidence="1">Uncharacterized protein</fullName>
    </submittedName>
</protein>
<comment type="caution">
    <text evidence="1">The sequence shown here is derived from an EMBL/GenBank/DDBJ whole genome shotgun (WGS) entry which is preliminary data.</text>
</comment>
<accession>A0A1N7S9B8</accession>
<name>A0A1N7S9B8_9BURK</name>
<dbReference type="AlphaFoldDB" id="A0A1N7S9B8"/>
<evidence type="ECO:0000313" key="2">
    <source>
        <dbReference type="Proteomes" id="UP000195569"/>
    </source>
</evidence>
<organism evidence="1 2">
    <name type="scientific">Paraburkholderia piptadeniae</name>
    <dbReference type="NCBI Taxonomy" id="1701573"/>
    <lineage>
        <taxon>Bacteria</taxon>
        <taxon>Pseudomonadati</taxon>
        <taxon>Pseudomonadota</taxon>
        <taxon>Betaproteobacteria</taxon>
        <taxon>Burkholderiales</taxon>
        <taxon>Burkholderiaceae</taxon>
        <taxon>Paraburkholderia</taxon>
    </lineage>
</organism>
<gene>
    <name evidence="1" type="ORF">BN2476_360048</name>
</gene>
<evidence type="ECO:0000313" key="1">
    <source>
        <dbReference type="EMBL" id="SIT43942.1"/>
    </source>
</evidence>
<dbReference type="Proteomes" id="UP000195569">
    <property type="component" value="Unassembled WGS sequence"/>
</dbReference>